<dbReference type="GeneID" id="98127525"/>
<dbReference type="CDD" id="cd19481">
    <property type="entry name" value="RecA-like_protease"/>
    <property type="match status" value="1"/>
</dbReference>
<name>A0ABR4D6B8_9PEZI</name>
<dbReference type="RefSeq" id="XP_070863824.1">
    <property type="nucleotide sequence ID" value="XM_071012881.1"/>
</dbReference>
<feature type="region of interest" description="Disordered" evidence="1">
    <location>
        <begin position="25"/>
        <end position="56"/>
    </location>
</feature>
<comment type="caution">
    <text evidence="3">The sequence shown here is derived from an EMBL/GenBank/DDBJ whole genome shotgun (WGS) entry which is preliminary data.</text>
</comment>
<dbReference type="Pfam" id="PF22942">
    <property type="entry name" value="DUF7025"/>
    <property type="match status" value="1"/>
</dbReference>
<feature type="region of interest" description="Disordered" evidence="1">
    <location>
        <begin position="365"/>
        <end position="420"/>
    </location>
</feature>
<dbReference type="Gene3D" id="3.40.50.300">
    <property type="entry name" value="P-loop containing nucleotide triphosphate hydrolases"/>
    <property type="match status" value="1"/>
</dbReference>
<dbReference type="InterPro" id="IPR054289">
    <property type="entry name" value="DUF7025"/>
</dbReference>
<evidence type="ECO:0000259" key="2">
    <source>
        <dbReference type="SMART" id="SM00382"/>
    </source>
</evidence>
<feature type="region of interest" description="Disordered" evidence="1">
    <location>
        <begin position="694"/>
        <end position="718"/>
    </location>
</feature>
<evidence type="ECO:0000256" key="1">
    <source>
        <dbReference type="SAM" id="MobiDB-lite"/>
    </source>
</evidence>
<dbReference type="Pfam" id="PF00004">
    <property type="entry name" value="AAA"/>
    <property type="match status" value="1"/>
</dbReference>
<evidence type="ECO:0000313" key="4">
    <source>
        <dbReference type="Proteomes" id="UP001600064"/>
    </source>
</evidence>
<evidence type="ECO:0000313" key="3">
    <source>
        <dbReference type="EMBL" id="KAL2265097.1"/>
    </source>
</evidence>
<accession>A0ABR4D6B8</accession>
<dbReference type="InterPro" id="IPR003593">
    <property type="entry name" value="AAA+_ATPase"/>
</dbReference>
<sequence length="785" mass="88024">MPVDAAETLWRWWYKVRHLRDNGEKTLSDFSSTDSKKDRKTGTKISSKPLAPGVSSKNVELGGSVSVKELYEGPHSRPGNYLWVDYPPRQMSKSVAKAQDRVAIKVFKIKDREKPVISGRYSLCYHQVEIQNPQLVAAVAEILKKQDVHIDVRENAVFQHPFQDLYFGYDDMAAKHQDLLDKDPSNPLRPFLLLFLRLLDDIFAETRIKSSALRAEKLISYNLLWTLFPRDTTVVSWGDNCELLFKVTETLYVEQPPRAFLIKGKVLRFDGRAFLWEDYTVNIRPFAGNRPIAEMTAYPLAFHESPDDVRARLTARGRKVLDYQGLTYVNYNGVALHITGQGHERHNVEGRVLLDVIGYNKHHLAQGSRGGADPQAKKKQLVVADEDEEDEENLADSSSVSGSTYECSKPPAQTATTTTTTTTARVVKRLAPAAQERNKHAMLALEAEAPHLMYLLPTIEGYALKNKLWVVFYVEDISPMSWNDEAYDHLVYNEQQKDLVLSFVESHCSTRKKRPQVVEDVIAGKGEGLVILLSGPPGTGKTLMAEAVADRTRRPLFYLHAEDLGINAAVLGANIKKIFEMATDWDAVILLDEADVFMAERHPQDIARNELVSIFLRELEYFRGTIFLTTNLFSTIDSAFRSRVSLHLLFSALTDEARKLIWRKFLDRLPASPSAAAAQTQQGRPALPEEAPLEEAAAAEGGARDAAAAGTDDGGDGALTEEDIGELAAWQLNGREIKTAVKMARIWCDHKRYALTLSRLENAIRVTSPHASKSTAQQDMSLYDE</sequence>
<reference evidence="3 4" key="1">
    <citation type="journal article" date="2024" name="Commun. Biol.">
        <title>Comparative genomic analysis of thermophilic fungi reveals convergent evolutionary adaptations and gene losses.</title>
        <authorList>
            <person name="Steindorff A.S."/>
            <person name="Aguilar-Pontes M.V."/>
            <person name="Robinson A.J."/>
            <person name="Andreopoulos B."/>
            <person name="LaButti K."/>
            <person name="Kuo A."/>
            <person name="Mondo S."/>
            <person name="Riley R."/>
            <person name="Otillar R."/>
            <person name="Haridas S."/>
            <person name="Lipzen A."/>
            <person name="Grimwood J."/>
            <person name="Schmutz J."/>
            <person name="Clum A."/>
            <person name="Reid I.D."/>
            <person name="Moisan M.C."/>
            <person name="Butler G."/>
            <person name="Nguyen T.T.M."/>
            <person name="Dewar K."/>
            <person name="Conant G."/>
            <person name="Drula E."/>
            <person name="Henrissat B."/>
            <person name="Hansel C."/>
            <person name="Singer S."/>
            <person name="Hutchinson M.I."/>
            <person name="de Vries R.P."/>
            <person name="Natvig D.O."/>
            <person name="Powell A.J."/>
            <person name="Tsang A."/>
            <person name="Grigoriev I.V."/>
        </authorList>
    </citation>
    <scope>NUCLEOTIDE SEQUENCE [LARGE SCALE GENOMIC DNA]</scope>
    <source>
        <strain evidence="3 4">ATCC 22073</strain>
    </source>
</reference>
<feature type="domain" description="AAA+ ATPase" evidence="2">
    <location>
        <begin position="527"/>
        <end position="654"/>
    </location>
</feature>
<keyword evidence="4" id="KW-1185">Reference proteome</keyword>
<dbReference type="SUPFAM" id="SSF52540">
    <property type="entry name" value="P-loop containing nucleoside triphosphate hydrolases"/>
    <property type="match status" value="1"/>
</dbReference>
<dbReference type="SMART" id="SM00382">
    <property type="entry name" value="AAA"/>
    <property type="match status" value="1"/>
</dbReference>
<dbReference type="PANTHER" id="PTHR46411:SF3">
    <property type="entry name" value="AAA+ ATPASE DOMAIN-CONTAINING PROTEIN"/>
    <property type="match status" value="1"/>
</dbReference>
<dbReference type="EMBL" id="JAZGUE010000006">
    <property type="protein sequence ID" value="KAL2265097.1"/>
    <property type="molecule type" value="Genomic_DNA"/>
</dbReference>
<dbReference type="PANTHER" id="PTHR46411">
    <property type="entry name" value="FAMILY ATPASE, PUTATIVE-RELATED"/>
    <property type="match status" value="1"/>
</dbReference>
<gene>
    <name evidence="3" type="ORF">VTJ83DRAFT_6197</name>
</gene>
<dbReference type="InterPro" id="IPR027417">
    <property type="entry name" value="P-loop_NTPase"/>
</dbReference>
<dbReference type="Proteomes" id="UP001600064">
    <property type="component" value="Unassembled WGS sequence"/>
</dbReference>
<feature type="compositionally biased region" description="Acidic residues" evidence="1">
    <location>
        <begin position="384"/>
        <end position="394"/>
    </location>
</feature>
<dbReference type="InterPro" id="IPR003959">
    <property type="entry name" value="ATPase_AAA_core"/>
</dbReference>
<proteinExistence type="predicted"/>
<feature type="compositionally biased region" description="Low complexity" evidence="1">
    <location>
        <begin position="694"/>
        <end position="711"/>
    </location>
</feature>
<organism evidence="3 4">
    <name type="scientific">Remersonia thermophila</name>
    <dbReference type="NCBI Taxonomy" id="72144"/>
    <lineage>
        <taxon>Eukaryota</taxon>
        <taxon>Fungi</taxon>
        <taxon>Dikarya</taxon>
        <taxon>Ascomycota</taxon>
        <taxon>Pezizomycotina</taxon>
        <taxon>Sordariomycetes</taxon>
        <taxon>Sordariomycetidae</taxon>
        <taxon>Sordariales</taxon>
        <taxon>Sordariales incertae sedis</taxon>
        <taxon>Remersonia</taxon>
    </lineage>
</organism>
<protein>
    <recommendedName>
        <fullName evidence="2">AAA+ ATPase domain-containing protein</fullName>
    </recommendedName>
</protein>
<feature type="compositionally biased region" description="Polar residues" evidence="1">
    <location>
        <begin position="395"/>
        <end position="406"/>
    </location>
</feature>